<evidence type="ECO:0000313" key="3">
    <source>
        <dbReference type="Proteomes" id="UP000555407"/>
    </source>
</evidence>
<dbReference type="InterPro" id="IPR029063">
    <property type="entry name" value="SAM-dependent_MTases_sf"/>
</dbReference>
<dbReference type="EMBL" id="JAASRO010000001">
    <property type="protein sequence ID" value="NIK60023.1"/>
    <property type="molecule type" value="Genomic_DNA"/>
</dbReference>
<accession>A0A7X5VH29</accession>
<dbReference type="GO" id="GO:0008168">
    <property type="term" value="F:methyltransferase activity"/>
    <property type="evidence" value="ECO:0007669"/>
    <property type="project" value="UniProtKB-KW"/>
</dbReference>
<evidence type="ECO:0000313" key="2">
    <source>
        <dbReference type="EMBL" id="NIK60023.1"/>
    </source>
</evidence>
<organism evidence="2 3">
    <name type="scientific">Kribbella shirazensis</name>
    <dbReference type="NCBI Taxonomy" id="1105143"/>
    <lineage>
        <taxon>Bacteria</taxon>
        <taxon>Bacillati</taxon>
        <taxon>Actinomycetota</taxon>
        <taxon>Actinomycetes</taxon>
        <taxon>Propionibacteriales</taxon>
        <taxon>Kribbellaceae</taxon>
        <taxon>Kribbella</taxon>
    </lineage>
</organism>
<feature type="domain" description="Methyltransferase" evidence="1">
    <location>
        <begin position="40"/>
        <end position="123"/>
    </location>
</feature>
<dbReference type="Pfam" id="PF13649">
    <property type="entry name" value="Methyltransf_25"/>
    <property type="match status" value="1"/>
</dbReference>
<dbReference type="RefSeq" id="WP_202891301.1">
    <property type="nucleotide sequence ID" value="NZ_JAASRO010000001.1"/>
</dbReference>
<sequence length="124" mass="13258">MYDAGTTSCRAGATRRRGADAKYQDWIEELTGRLGPGSRVINVGYGTGVPVTRPLSTAGHRVTGVDISEVQISRARELVPGAEFVNADVMSLDFLLGSFDAIVSLYALVHLPDEQPQLLARIAG</sequence>
<keyword evidence="3" id="KW-1185">Reference proteome</keyword>
<dbReference type="InterPro" id="IPR050447">
    <property type="entry name" value="Erg6_SMT_methyltransf"/>
</dbReference>
<dbReference type="PANTHER" id="PTHR44068">
    <property type="entry name" value="ZGC:194242"/>
    <property type="match status" value="1"/>
</dbReference>
<dbReference type="InterPro" id="IPR041698">
    <property type="entry name" value="Methyltransf_25"/>
</dbReference>
<keyword evidence="2" id="KW-0489">Methyltransferase</keyword>
<dbReference type="Proteomes" id="UP000555407">
    <property type="component" value="Unassembled WGS sequence"/>
</dbReference>
<dbReference type="GO" id="GO:0032259">
    <property type="term" value="P:methylation"/>
    <property type="evidence" value="ECO:0007669"/>
    <property type="project" value="UniProtKB-KW"/>
</dbReference>
<dbReference type="AlphaFoldDB" id="A0A7X5VH29"/>
<protein>
    <submittedName>
        <fullName evidence="2">Ubiquinone/menaquinone biosynthesis C-methylase UbiE</fullName>
    </submittedName>
</protein>
<dbReference type="PANTHER" id="PTHR44068:SF11">
    <property type="entry name" value="GERANYL DIPHOSPHATE 2-C-METHYLTRANSFERASE"/>
    <property type="match status" value="1"/>
</dbReference>
<proteinExistence type="predicted"/>
<dbReference type="SUPFAM" id="SSF53335">
    <property type="entry name" value="S-adenosyl-L-methionine-dependent methyltransferases"/>
    <property type="match status" value="1"/>
</dbReference>
<name>A0A7X5VH29_9ACTN</name>
<evidence type="ECO:0000259" key="1">
    <source>
        <dbReference type="Pfam" id="PF13649"/>
    </source>
</evidence>
<keyword evidence="2" id="KW-0808">Transferase</keyword>
<comment type="caution">
    <text evidence="2">The sequence shown here is derived from an EMBL/GenBank/DDBJ whole genome shotgun (WGS) entry which is preliminary data.</text>
</comment>
<reference evidence="2 3" key="1">
    <citation type="submission" date="2020-03" db="EMBL/GenBank/DDBJ databases">
        <title>Sequencing the genomes of 1000 actinobacteria strains.</title>
        <authorList>
            <person name="Klenk H.-P."/>
        </authorList>
    </citation>
    <scope>NUCLEOTIDE SEQUENCE [LARGE SCALE GENOMIC DNA]</scope>
    <source>
        <strain evidence="2 3">DSM 45490</strain>
    </source>
</reference>
<gene>
    <name evidence="2" type="ORF">BJY22_005740</name>
</gene>
<keyword evidence="2" id="KW-0830">Ubiquinone</keyword>
<dbReference type="CDD" id="cd02440">
    <property type="entry name" value="AdoMet_MTases"/>
    <property type="match status" value="1"/>
</dbReference>
<dbReference type="Gene3D" id="3.40.50.150">
    <property type="entry name" value="Vaccinia Virus protein VP39"/>
    <property type="match status" value="1"/>
</dbReference>